<comment type="caution">
    <text evidence="1">The sequence shown here is derived from an EMBL/GenBank/DDBJ whole genome shotgun (WGS) entry which is preliminary data.</text>
</comment>
<dbReference type="EMBL" id="JAXIOK010000016">
    <property type="protein sequence ID" value="KAK4751975.1"/>
    <property type="molecule type" value="Genomic_DNA"/>
</dbReference>
<accession>A0AAN7JR26</accession>
<gene>
    <name evidence="1" type="ORF">SAY87_020773</name>
</gene>
<dbReference type="Proteomes" id="UP001345219">
    <property type="component" value="Chromosome 16"/>
</dbReference>
<proteinExistence type="predicted"/>
<organism evidence="1 2">
    <name type="scientific">Trapa incisa</name>
    <dbReference type="NCBI Taxonomy" id="236973"/>
    <lineage>
        <taxon>Eukaryota</taxon>
        <taxon>Viridiplantae</taxon>
        <taxon>Streptophyta</taxon>
        <taxon>Embryophyta</taxon>
        <taxon>Tracheophyta</taxon>
        <taxon>Spermatophyta</taxon>
        <taxon>Magnoliopsida</taxon>
        <taxon>eudicotyledons</taxon>
        <taxon>Gunneridae</taxon>
        <taxon>Pentapetalae</taxon>
        <taxon>rosids</taxon>
        <taxon>malvids</taxon>
        <taxon>Myrtales</taxon>
        <taxon>Lythraceae</taxon>
        <taxon>Trapa</taxon>
    </lineage>
</organism>
<evidence type="ECO:0000313" key="2">
    <source>
        <dbReference type="Proteomes" id="UP001345219"/>
    </source>
</evidence>
<protein>
    <submittedName>
        <fullName evidence="1">Uncharacterized protein</fullName>
    </submittedName>
</protein>
<dbReference type="AlphaFoldDB" id="A0AAN7JR26"/>
<name>A0AAN7JR26_9MYRT</name>
<evidence type="ECO:0000313" key="1">
    <source>
        <dbReference type="EMBL" id="KAK4751975.1"/>
    </source>
</evidence>
<keyword evidence="2" id="KW-1185">Reference proteome</keyword>
<sequence length="67" mass="7688">MARPLFRQIWTAGASMTAEEFKLAFPRKKDHMISVFQDIKSLLTVFCGISSQHDCDNPYSNFFKGLD</sequence>
<reference evidence="1 2" key="1">
    <citation type="journal article" date="2023" name="Hortic Res">
        <title>Pangenome of water caltrop reveals structural variations and asymmetric subgenome divergence after allopolyploidization.</title>
        <authorList>
            <person name="Zhang X."/>
            <person name="Chen Y."/>
            <person name="Wang L."/>
            <person name="Yuan Y."/>
            <person name="Fang M."/>
            <person name="Shi L."/>
            <person name="Lu R."/>
            <person name="Comes H.P."/>
            <person name="Ma Y."/>
            <person name="Chen Y."/>
            <person name="Huang G."/>
            <person name="Zhou Y."/>
            <person name="Zheng Z."/>
            <person name="Qiu Y."/>
        </authorList>
    </citation>
    <scope>NUCLEOTIDE SEQUENCE [LARGE SCALE GENOMIC DNA]</scope>
    <source>
        <tissue evidence="1">Roots</tissue>
    </source>
</reference>